<dbReference type="OMA" id="LACTPIA"/>
<dbReference type="GO" id="GO:0005199">
    <property type="term" value="F:structural constituent of cell wall"/>
    <property type="evidence" value="ECO:0007669"/>
    <property type="project" value="InterPro"/>
</dbReference>
<gene>
    <name evidence="7" type="ORF">CONPUDRAFT_66258</name>
</gene>
<comment type="caution">
    <text evidence="7">The sequence shown here is derived from an EMBL/GenBank/DDBJ whole genome shotgun (WGS) entry which is preliminary data.</text>
</comment>
<organism evidence="7 8">
    <name type="scientific">Coniophora puteana (strain RWD-64-598)</name>
    <name type="common">Brown rot fungus</name>
    <dbReference type="NCBI Taxonomy" id="741705"/>
    <lineage>
        <taxon>Eukaryota</taxon>
        <taxon>Fungi</taxon>
        <taxon>Dikarya</taxon>
        <taxon>Basidiomycota</taxon>
        <taxon>Agaricomycotina</taxon>
        <taxon>Agaricomycetes</taxon>
        <taxon>Agaricomycetidae</taxon>
        <taxon>Boletales</taxon>
        <taxon>Coniophorineae</taxon>
        <taxon>Coniophoraceae</taxon>
        <taxon>Coniophora</taxon>
    </lineage>
</organism>
<proteinExistence type="inferred from homology"/>
<dbReference type="KEGG" id="cput:CONPUDRAFT_66258"/>
<comment type="subcellular location">
    <subcellularLocation>
        <location evidence="1 6">Secreted</location>
        <location evidence="1 6">Cell wall</location>
    </subcellularLocation>
</comment>
<evidence type="ECO:0000256" key="2">
    <source>
        <dbReference type="ARBA" id="ARBA00010446"/>
    </source>
</evidence>
<comment type="similarity">
    <text evidence="2 6">Belongs to the fungal hydrophobin family.</text>
</comment>
<dbReference type="RefSeq" id="XP_007774480.1">
    <property type="nucleotide sequence ID" value="XM_007776290.1"/>
</dbReference>
<dbReference type="OrthoDB" id="4225815at2759"/>
<evidence type="ECO:0000256" key="5">
    <source>
        <dbReference type="ARBA" id="ARBA00023157"/>
    </source>
</evidence>
<dbReference type="Pfam" id="PF01185">
    <property type="entry name" value="Hydrophobin"/>
    <property type="match status" value="1"/>
</dbReference>
<keyword evidence="8" id="KW-1185">Reference proteome</keyword>
<protein>
    <recommendedName>
        <fullName evidence="6">Hydrophobin</fullName>
    </recommendedName>
</protein>
<reference evidence="8" key="1">
    <citation type="journal article" date="2012" name="Science">
        <title>The Paleozoic origin of enzymatic lignin decomposition reconstructed from 31 fungal genomes.</title>
        <authorList>
            <person name="Floudas D."/>
            <person name="Binder M."/>
            <person name="Riley R."/>
            <person name="Barry K."/>
            <person name="Blanchette R.A."/>
            <person name="Henrissat B."/>
            <person name="Martinez A.T."/>
            <person name="Otillar R."/>
            <person name="Spatafora J.W."/>
            <person name="Yadav J.S."/>
            <person name="Aerts A."/>
            <person name="Benoit I."/>
            <person name="Boyd A."/>
            <person name="Carlson A."/>
            <person name="Copeland A."/>
            <person name="Coutinho P.M."/>
            <person name="de Vries R.P."/>
            <person name="Ferreira P."/>
            <person name="Findley K."/>
            <person name="Foster B."/>
            <person name="Gaskell J."/>
            <person name="Glotzer D."/>
            <person name="Gorecki P."/>
            <person name="Heitman J."/>
            <person name="Hesse C."/>
            <person name="Hori C."/>
            <person name="Igarashi K."/>
            <person name="Jurgens J.A."/>
            <person name="Kallen N."/>
            <person name="Kersten P."/>
            <person name="Kohler A."/>
            <person name="Kuees U."/>
            <person name="Kumar T.K.A."/>
            <person name="Kuo A."/>
            <person name="LaButti K."/>
            <person name="Larrondo L.F."/>
            <person name="Lindquist E."/>
            <person name="Ling A."/>
            <person name="Lombard V."/>
            <person name="Lucas S."/>
            <person name="Lundell T."/>
            <person name="Martin R."/>
            <person name="McLaughlin D.J."/>
            <person name="Morgenstern I."/>
            <person name="Morin E."/>
            <person name="Murat C."/>
            <person name="Nagy L.G."/>
            <person name="Nolan M."/>
            <person name="Ohm R.A."/>
            <person name="Patyshakuliyeva A."/>
            <person name="Rokas A."/>
            <person name="Ruiz-Duenas F.J."/>
            <person name="Sabat G."/>
            <person name="Salamov A."/>
            <person name="Samejima M."/>
            <person name="Schmutz J."/>
            <person name="Slot J.C."/>
            <person name="St John F."/>
            <person name="Stenlid J."/>
            <person name="Sun H."/>
            <person name="Sun S."/>
            <person name="Syed K."/>
            <person name="Tsang A."/>
            <person name="Wiebenga A."/>
            <person name="Young D."/>
            <person name="Pisabarro A."/>
            <person name="Eastwood D.C."/>
            <person name="Martin F."/>
            <person name="Cullen D."/>
            <person name="Grigoriev I.V."/>
            <person name="Hibbett D.S."/>
        </authorList>
    </citation>
    <scope>NUCLEOTIDE SEQUENCE [LARGE SCALE GENOMIC DNA]</scope>
    <source>
        <strain evidence="8">RWD-64-598 SS2</strain>
    </source>
</reference>
<dbReference type="EMBL" id="JH711589">
    <property type="protein sequence ID" value="EIW75084.1"/>
    <property type="molecule type" value="Genomic_DNA"/>
</dbReference>
<accession>A0A5M3M883</accession>
<evidence type="ECO:0000313" key="8">
    <source>
        <dbReference type="Proteomes" id="UP000053558"/>
    </source>
</evidence>
<dbReference type="Proteomes" id="UP000053558">
    <property type="component" value="Unassembled WGS sequence"/>
</dbReference>
<dbReference type="AlphaFoldDB" id="A0A5M3M883"/>
<keyword evidence="3 6" id="KW-0134">Cell wall</keyword>
<feature type="chain" id="PRO_5024486933" description="Hydrophobin" evidence="6">
    <location>
        <begin position="18"/>
        <end position="101"/>
    </location>
</feature>
<dbReference type="GeneID" id="19208493"/>
<sequence length="101" mass="10142">MFCRLFALLPFVSIVIAGQCNTGSAVCCNSVQDVRSSPFSVPILSLGLSAEGVTGQVGLHCSPISALGADAGTCNQTPVCCTGNSYNSLINDGCSPIGANA</sequence>
<dbReference type="SMART" id="SM00075">
    <property type="entry name" value="HYDRO"/>
    <property type="match status" value="1"/>
</dbReference>
<evidence type="ECO:0000256" key="6">
    <source>
        <dbReference type="RuleBase" id="RU365009"/>
    </source>
</evidence>
<feature type="signal peptide" evidence="6">
    <location>
        <begin position="1"/>
        <end position="17"/>
    </location>
</feature>
<evidence type="ECO:0000256" key="3">
    <source>
        <dbReference type="ARBA" id="ARBA00022512"/>
    </source>
</evidence>
<evidence type="ECO:0000313" key="7">
    <source>
        <dbReference type="EMBL" id="EIW75084.1"/>
    </source>
</evidence>
<dbReference type="GO" id="GO:0009277">
    <property type="term" value="C:fungal-type cell wall"/>
    <property type="evidence" value="ECO:0007669"/>
    <property type="project" value="InterPro"/>
</dbReference>
<evidence type="ECO:0000256" key="1">
    <source>
        <dbReference type="ARBA" id="ARBA00004191"/>
    </source>
</evidence>
<keyword evidence="5 6" id="KW-1015">Disulfide bond</keyword>
<keyword evidence="6" id="KW-0732">Signal</keyword>
<dbReference type="InterPro" id="IPR001338">
    <property type="entry name" value="Class_I_Hydrophobin"/>
</dbReference>
<keyword evidence="4 6" id="KW-0964">Secreted</keyword>
<name>A0A5M3M883_CONPW</name>
<evidence type="ECO:0000256" key="4">
    <source>
        <dbReference type="ARBA" id="ARBA00022525"/>
    </source>
</evidence>
<dbReference type="CDD" id="cd23507">
    <property type="entry name" value="hydrophobin_I"/>
    <property type="match status" value="1"/>
</dbReference>